<evidence type="ECO:0000313" key="1">
    <source>
        <dbReference type="EMBL" id="CDS94954.1"/>
    </source>
</evidence>
<dbReference type="EMBL" id="LK932849">
    <property type="protein sequence ID" value="CDS94954.1"/>
    <property type="molecule type" value="Genomic_DNA"/>
</dbReference>
<proteinExistence type="predicted"/>
<accession>A0A069AK91</accession>
<gene>
    <name evidence="1" type="ORF">BN1095_20112</name>
</gene>
<organism evidence="1">
    <name type="scientific">Clostridioides difficile</name>
    <name type="common">Peptoclostridium difficile</name>
    <dbReference type="NCBI Taxonomy" id="1496"/>
    <lineage>
        <taxon>Bacteria</taxon>
        <taxon>Bacillati</taxon>
        <taxon>Bacillota</taxon>
        <taxon>Clostridia</taxon>
        <taxon>Peptostreptococcales</taxon>
        <taxon>Peptostreptococcaceae</taxon>
        <taxon>Clostridioides</taxon>
    </lineage>
</organism>
<protein>
    <submittedName>
        <fullName evidence="1">Uncharacterized protein</fullName>
    </submittedName>
</protein>
<reference evidence="1" key="1">
    <citation type="submission" date="2014-07" db="EMBL/GenBank/DDBJ databases">
        <authorList>
            <person name="Monot Marc"/>
        </authorList>
    </citation>
    <scope>NUCLEOTIDE SEQUENCE</scope>
    <source>
        <strain evidence="1">7032989</strain>
    </source>
</reference>
<sequence>MKEILVIAPTKGTYEKSIHIVKKTNIKILMLYLAI</sequence>
<name>A0A069AK91_CLODI</name>
<dbReference type="AlphaFoldDB" id="A0A069AK91"/>